<dbReference type="Gene3D" id="2.40.70.10">
    <property type="entry name" value="Acid Proteases"/>
    <property type="match status" value="1"/>
</dbReference>
<reference evidence="1 2" key="1">
    <citation type="submission" date="2024-04" db="EMBL/GenBank/DDBJ databases">
        <authorList>
            <person name="Fracassetti M."/>
        </authorList>
    </citation>
    <scope>NUCLEOTIDE SEQUENCE [LARGE SCALE GENOMIC DNA]</scope>
</reference>
<sequence length="193" mass="21868">MTRTGARINLSIETARQHKSSQQILREFYEDGHKYVGVLSEDDGRYPYYVLYQGPEGSTSLPLENSTWGSEFDEEDNSVVFEEKLDENNAMHVATRKGKEVVIVGSTVEEPSRVIVFNEPDAKMLRHLRPLYIKAHIKNVSMSRVLVDNGVAVNVMPTRMLRKLGKSENELIPTEVFVTSFNSGSTTTRGYHQ</sequence>
<gene>
    <name evidence="1" type="ORF">LTRI10_LOCUS43290</name>
</gene>
<dbReference type="EMBL" id="OZ034820">
    <property type="protein sequence ID" value="CAL1403351.1"/>
    <property type="molecule type" value="Genomic_DNA"/>
</dbReference>
<dbReference type="PANTHER" id="PTHR33240">
    <property type="entry name" value="OS08G0508500 PROTEIN"/>
    <property type="match status" value="1"/>
</dbReference>
<proteinExistence type="predicted"/>
<accession>A0AAV2FYF3</accession>
<dbReference type="AlphaFoldDB" id="A0AAV2FYF3"/>
<protein>
    <submittedName>
        <fullName evidence="1">Uncharacterized protein</fullName>
    </submittedName>
</protein>
<name>A0AAV2FYF3_9ROSI</name>
<dbReference type="PANTHER" id="PTHR33240:SF15">
    <property type="entry name" value="GAG-PRO-LIKE PROTEIN"/>
    <property type="match status" value="1"/>
</dbReference>
<organism evidence="1 2">
    <name type="scientific">Linum trigynum</name>
    <dbReference type="NCBI Taxonomy" id="586398"/>
    <lineage>
        <taxon>Eukaryota</taxon>
        <taxon>Viridiplantae</taxon>
        <taxon>Streptophyta</taxon>
        <taxon>Embryophyta</taxon>
        <taxon>Tracheophyta</taxon>
        <taxon>Spermatophyta</taxon>
        <taxon>Magnoliopsida</taxon>
        <taxon>eudicotyledons</taxon>
        <taxon>Gunneridae</taxon>
        <taxon>Pentapetalae</taxon>
        <taxon>rosids</taxon>
        <taxon>fabids</taxon>
        <taxon>Malpighiales</taxon>
        <taxon>Linaceae</taxon>
        <taxon>Linum</taxon>
    </lineage>
</organism>
<evidence type="ECO:0000313" key="2">
    <source>
        <dbReference type="Proteomes" id="UP001497516"/>
    </source>
</evidence>
<dbReference type="Proteomes" id="UP001497516">
    <property type="component" value="Chromosome 7"/>
</dbReference>
<evidence type="ECO:0000313" key="1">
    <source>
        <dbReference type="EMBL" id="CAL1403351.1"/>
    </source>
</evidence>
<keyword evidence="2" id="KW-1185">Reference proteome</keyword>
<dbReference type="InterPro" id="IPR021109">
    <property type="entry name" value="Peptidase_aspartic_dom_sf"/>
</dbReference>